<keyword evidence="5" id="KW-0573">Peptidoglycan synthesis</keyword>
<gene>
    <name evidence="12" type="ORF">FYJ71_00335</name>
</gene>
<dbReference type="GO" id="GO:0009252">
    <property type="term" value="P:peptidoglycan biosynthetic process"/>
    <property type="evidence" value="ECO:0007669"/>
    <property type="project" value="UniProtKB-KW"/>
</dbReference>
<keyword evidence="12" id="KW-0121">Carboxypeptidase</keyword>
<dbReference type="PROSITE" id="PS51257">
    <property type="entry name" value="PROKAR_LIPOPROTEIN"/>
    <property type="match status" value="1"/>
</dbReference>
<dbReference type="InterPro" id="IPR001967">
    <property type="entry name" value="Peptidase_S11_N"/>
</dbReference>
<dbReference type="Pfam" id="PF00768">
    <property type="entry name" value="Peptidase_S11"/>
    <property type="match status" value="1"/>
</dbReference>
<evidence type="ECO:0000256" key="2">
    <source>
        <dbReference type="ARBA" id="ARBA00022729"/>
    </source>
</evidence>
<comment type="similarity">
    <text evidence="1 9">Belongs to the peptidase S11 family.</text>
</comment>
<feature type="binding site" evidence="8">
    <location>
        <position position="244"/>
    </location>
    <ligand>
        <name>substrate</name>
    </ligand>
</feature>
<feature type="active site" description="Acyl-ester intermediate" evidence="7">
    <location>
        <position position="69"/>
    </location>
</feature>
<dbReference type="SUPFAM" id="SSF56601">
    <property type="entry name" value="beta-lactamase/transpeptidase-like"/>
    <property type="match status" value="1"/>
</dbReference>
<evidence type="ECO:0000256" key="3">
    <source>
        <dbReference type="ARBA" id="ARBA00022801"/>
    </source>
</evidence>
<dbReference type="RefSeq" id="WP_154536872.1">
    <property type="nucleotide sequence ID" value="NZ_VUNE01000001.1"/>
</dbReference>
<feature type="active site" description="Proton acceptor" evidence="7">
    <location>
        <position position="72"/>
    </location>
</feature>
<feature type="active site" evidence="7">
    <location>
        <position position="129"/>
    </location>
</feature>
<evidence type="ECO:0000256" key="5">
    <source>
        <dbReference type="ARBA" id="ARBA00022984"/>
    </source>
</evidence>
<dbReference type="Proteomes" id="UP000440713">
    <property type="component" value="Unassembled WGS sequence"/>
</dbReference>
<dbReference type="GO" id="GO:0006508">
    <property type="term" value="P:proteolysis"/>
    <property type="evidence" value="ECO:0007669"/>
    <property type="project" value="InterPro"/>
</dbReference>
<keyword evidence="13" id="KW-1185">Reference proteome</keyword>
<dbReference type="PRINTS" id="PR00725">
    <property type="entry name" value="DADACBPTASE1"/>
</dbReference>
<sequence length="422" mass="47325">MNQNRIIFFRKMVIASVMSLALSCQFAMASYAESTRYNDSFSRSAIISDIDTGRIIYEKNADNVQSMASISKVMTLLVAFDAIDSKKASEDDVVTIAQSDVNRYGTHMELVVGDKVTLRELMEGMMLISANDAALAIARHIGGSYENFAKLMNKKAVELGMTNTKFYNPNGLPEQINYDGRIMSVENKTTARDVLKLSFWIYKKYPNKLIKITNRSYFTGVAKKINKENTNPLIPMISSVDGLKTGFTDSAGYCLAYSMITDKGNGNDSKNRLVGVSLGAPSKDARKSTTFNALTYIAKHYKTKILYSENSKISNTNIAGLSIFDIDVSSRNEIKVMKKDTEKIKHSIRYNTVKLMDNNDSPIGKIVIKDKYDNIISENNIYTEKPLEKLPYFDKLKISFSAIYSTLFGIDSNGEYPVFKLF</sequence>
<evidence type="ECO:0000256" key="4">
    <source>
        <dbReference type="ARBA" id="ARBA00022960"/>
    </source>
</evidence>
<evidence type="ECO:0000256" key="1">
    <source>
        <dbReference type="ARBA" id="ARBA00007164"/>
    </source>
</evidence>
<dbReference type="GO" id="GO:0071555">
    <property type="term" value="P:cell wall organization"/>
    <property type="evidence" value="ECO:0007669"/>
    <property type="project" value="UniProtKB-KW"/>
</dbReference>
<feature type="signal peptide" evidence="10">
    <location>
        <begin position="1"/>
        <end position="29"/>
    </location>
</feature>
<dbReference type="EMBL" id="VUNE01000001">
    <property type="protein sequence ID" value="MST61429.1"/>
    <property type="molecule type" value="Genomic_DNA"/>
</dbReference>
<keyword evidence="4" id="KW-0133">Cell shape</keyword>
<evidence type="ECO:0000256" key="10">
    <source>
        <dbReference type="SAM" id="SignalP"/>
    </source>
</evidence>
<organism evidence="12 13">
    <name type="scientific">Peptostreptococcus porci</name>
    <dbReference type="NCBI Taxonomy" id="2652282"/>
    <lineage>
        <taxon>Bacteria</taxon>
        <taxon>Bacillati</taxon>
        <taxon>Bacillota</taxon>
        <taxon>Clostridia</taxon>
        <taxon>Peptostreptococcales</taxon>
        <taxon>Peptostreptococcaceae</taxon>
        <taxon>Peptostreptococcus</taxon>
    </lineage>
</organism>
<accession>A0A6N7XDY4</accession>
<keyword evidence="3" id="KW-0378">Hydrolase</keyword>
<keyword evidence="6" id="KW-0961">Cell wall biogenesis/degradation</keyword>
<keyword evidence="2 10" id="KW-0732">Signal</keyword>
<comment type="caution">
    <text evidence="12">The sequence shown here is derived from an EMBL/GenBank/DDBJ whole genome shotgun (WGS) entry which is preliminary data.</text>
</comment>
<feature type="domain" description="Peptidase S11 D-alanyl-D-alanine carboxypeptidase A N-terminal" evidence="11">
    <location>
        <begin position="39"/>
        <end position="261"/>
    </location>
</feature>
<evidence type="ECO:0000256" key="8">
    <source>
        <dbReference type="PIRSR" id="PIRSR618044-2"/>
    </source>
</evidence>
<protein>
    <submittedName>
        <fullName evidence="12">D-alanyl-D-alanine carboxypeptidase</fullName>
    </submittedName>
</protein>
<dbReference type="PANTHER" id="PTHR21581">
    <property type="entry name" value="D-ALANYL-D-ALANINE CARBOXYPEPTIDASE"/>
    <property type="match status" value="1"/>
</dbReference>
<dbReference type="GO" id="GO:0009002">
    <property type="term" value="F:serine-type D-Ala-D-Ala carboxypeptidase activity"/>
    <property type="evidence" value="ECO:0007669"/>
    <property type="project" value="InterPro"/>
</dbReference>
<dbReference type="InterPro" id="IPR018044">
    <property type="entry name" value="Peptidase_S11"/>
</dbReference>
<evidence type="ECO:0000256" key="6">
    <source>
        <dbReference type="ARBA" id="ARBA00023316"/>
    </source>
</evidence>
<reference evidence="12 13" key="1">
    <citation type="submission" date="2019-08" db="EMBL/GenBank/DDBJ databases">
        <title>In-depth cultivation of the pig gut microbiome towards novel bacterial diversity and tailored functional studies.</title>
        <authorList>
            <person name="Wylensek D."/>
            <person name="Hitch T.C.A."/>
            <person name="Clavel T."/>
        </authorList>
    </citation>
    <scope>NUCLEOTIDE SEQUENCE [LARGE SCALE GENOMIC DNA]</scope>
    <source>
        <strain evidence="12 13">WCA-SAB-591-4A-A</strain>
    </source>
</reference>
<proteinExistence type="inferred from homology"/>
<dbReference type="InterPro" id="IPR012338">
    <property type="entry name" value="Beta-lactam/transpept-like"/>
</dbReference>
<evidence type="ECO:0000256" key="7">
    <source>
        <dbReference type="PIRSR" id="PIRSR618044-1"/>
    </source>
</evidence>
<dbReference type="AlphaFoldDB" id="A0A6N7XDY4"/>
<evidence type="ECO:0000259" key="11">
    <source>
        <dbReference type="Pfam" id="PF00768"/>
    </source>
</evidence>
<name>A0A6N7XDY4_9FIRM</name>
<evidence type="ECO:0000313" key="12">
    <source>
        <dbReference type="EMBL" id="MST61429.1"/>
    </source>
</evidence>
<evidence type="ECO:0000313" key="13">
    <source>
        <dbReference type="Proteomes" id="UP000440713"/>
    </source>
</evidence>
<dbReference type="PANTHER" id="PTHR21581:SF6">
    <property type="entry name" value="TRAFFICKING PROTEIN PARTICLE COMPLEX SUBUNIT 12"/>
    <property type="match status" value="1"/>
</dbReference>
<dbReference type="GO" id="GO:0008360">
    <property type="term" value="P:regulation of cell shape"/>
    <property type="evidence" value="ECO:0007669"/>
    <property type="project" value="UniProtKB-KW"/>
</dbReference>
<dbReference type="Gene3D" id="3.40.710.10">
    <property type="entry name" value="DD-peptidase/beta-lactamase superfamily"/>
    <property type="match status" value="1"/>
</dbReference>
<keyword evidence="12" id="KW-0645">Protease</keyword>
<evidence type="ECO:0000256" key="9">
    <source>
        <dbReference type="RuleBase" id="RU004016"/>
    </source>
</evidence>
<feature type="chain" id="PRO_5026833273" evidence="10">
    <location>
        <begin position="30"/>
        <end position="422"/>
    </location>
</feature>